<dbReference type="Proteomes" id="UP000198788">
    <property type="component" value="Unassembled WGS sequence"/>
</dbReference>
<reference evidence="5" key="1">
    <citation type="submission" date="2016-10" db="EMBL/GenBank/DDBJ databases">
        <authorList>
            <person name="Varghese N."/>
            <person name="Submissions S."/>
        </authorList>
    </citation>
    <scope>NUCLEOTIDE SEQUENCE [LARGE SCALE GENOMIC DNA]</scope>
    <source>
        <strain evidence="5">CGMCC 1.10683</strain>
    </source>
</reference>
<keyword evidence="5" id="KW-1185">Reference proteome</keyword>
<dbReference type="GO" id="GO:0043461">
    <property type="term" value="P:proton-transporting ATP synthase complex assembly"/>
    <property type="evidence" value="ECO:0007669"/>
    <property type="project" value="InterPro"/>
</dbReference>
<dbReference type="InterPro" id="IPR042272">
    <property type="entry name" value="ATP12_ATP_synth-F1-assembly_N"/>
</dbReference>
<dbReference type="Gene3D" id="1.10.3580.10">
    <property type="entry name" value="ATP12 ATPase"/>
    <property type="match status" value="1"/>
</dbReference>
<dbReference type="PANTHER" id="PTHR21013:SF10">
    <property type="entry name" value="ATP SYNTHASE MITOCHONDRIAL F1 COMPLEX ASSEMBLY FACTOR 2"/>
    <property type="match status" value="1"/>
</dbReference>
<dbReference type="AlphaFoldDB" id="A0A1I6RYZ8"/>
<evidence type="ECO:0000256" key="1">
    <source>
        <dbReference type="ARBA" id="ARBA00008231"/>
    </source>
</evidence>
<evidence type="ECO:0000313" key="4">
    <source>
        <dbReference type="EMBL" id="SFS69921.1"/>
    </source>
</evidence>
<dbReference type="STRING" id="871741.SAMN05192570_2022"/>
<dbReference type="OrthoDB" id="9797825at2"/>
<evidence type="ECO:0000256" key="2">
    <source>
        <dbReference type="ARBA" id="ARBA00022946"/>
    </source>
</evidence>
<proteinExistence type="inferred from homology"/>
<comment type="similarity">
    <text evidence="1">Belongs to the ATP12 family.</text>
</comment>
<keyword evidence="2" id="KW-0809">Transit peptide</keyword>
<dbReference type="PANTHER" id="PTHR21013">
    <property type="entry name" value="ATP SYNTHASE MITOCHONDRIAL F1 COMPLEX ASSEMBLY FACTOR 2/ATP12 PROTEIN, MITOCHONDRIAL PRECURSOR"/>
    <property type="match status" value="1"/>
</dbReference>
<protein>
    <submittedName>
        <fullName evidence="4">Chaperone required for the assembly of the F1-ATPase</fullName>
    </submittedName>
</protein>
<dbReference type="SUPFAM" id="SSF160909">
    <property type="entry name" value="ATP12-like"/>
    <property type="match status" value="1"/>
</dbReference>
<evidence type="ECO:0000256" key="3">
    <source>
        <dbReference type="ARBA" id="ARBA00023186"/>
    </source>
</evidence>
<dbReference type="Gene3D" id="3.30.2180.10">
    <property type="entry name" value="ATP12-like"/>
    <property type="match status" value="1"/>
</dbReference>
<dbReference type="InterPro" id="IPR023335">
    <property type="entry name" value="ATP12_ortho_dom_sf"/>
</dbReference>
<keyword evidence="3" id="KW-0143">Chaperone</keyword>
<dbReference type="RefSeq" id="WP_092309869.1">
    <property type="nucleotide sequence ID" value="NZ_FOZV01000004.1"/>
</dbReference>
<dbReference type="EMBL" id="FOZV01000004">
    <property type="protein sequence ID" value="SFS69921.1"/>
    <property type="molecule type" value="Genomic_DNA"/>
</dbReference>
<evidence type="ECO:0000313" key="5">
    <source>
        <dbReference type="Proteomes" id="UP000198788"/>
    </source>
</evidence>
<dbReference type="Pfam" id="PF07542">
    <property type="entry name" value="ATP12"/>
    <property type="match status" value="1"/>
</dbReference>
<dbReference type="InterPro" id="IPR011419">
    <property type="entry name" value="ATP12_ATP_synth-F1-assembly"/>
</dbReference>
<sequence>MPHIPPLDPNVAARKGFRESEERLKRFWTAVDVAEGEGGWAVRLDGRGPKTPAGAALALPTEAAARLAADEWAAQGEFLDPATMPATRLASTAIDRVSQAREPVADEIAAFAGSDLLCYLAEDPASLVEQQARQWAPWRAWASVELGVHLEPAEGIIHRPQDPAAVARVRELALRLDDFALAGLAMATPLLGSAILALALQRGAVSGAEAFELSRLDEAFQESRWGIDEEAAERTAARRAEAELLERWFRALQG</sequence>
<accession>A0A1I6RYZ8</accession>
<organism evidence="4 5">
    <name type="scientific">Brevundimonas viscosa</name>
    <dbReference type="NCBI Taxonomy" id="871741"/>
    <lineage>
        <taxon>Bacteria</taxon>
        <taxon>Pseudomonadati</taxon>
        <taxon>Pseudomonadota</taxon>
        <taxon>Alphaproteobacteria</taxon>
        <taxon>Caulobacterales</taxon>
        <taxon>Caulobacteraceae</taxon>
        <taxon>Brevundimonas</taxon>
    </lineage>
</organism>
<name>A0A1I6RYZ8_9CAUL</name>
<gene>
    <name evidence="4" type="ORF">SAMN05192570_2022</name>
</gene>